<dbReference type="Gene3D" id="3.40.50.720">
    <property type="entry name" value="NAD(P)-binding Rossmann-like Domain"/>
    <property type="match status" value="1"/>
</dbReference>
<protein>
    <submittedName>
        <fullName evidence="1">Uncharacterized protein</fullName>
    </submittedName>
</protein>
<organism evidence="1">
    <name type="scientific">marine sediment metagenome</name>
    <dbReference type="NCBI Taxonomy" id="412755"/>
    <lineage>
        <taxon>unclassified sequences</taxon>
        <taxon>metagenomes</taxon>
        <taxon>ecological metagenomes</taxon>
    </lineage>
</organism>
<dbReference type="AlphaFoldDB" id="X1F8Y3"/>
<gene>
    <name evidence="1" type="ORF">S03H2_26378</name>
</gene>
<comment type="caution">
    <text evidence="1">The sequence shown here is derived from an EMBL/GenBank/DDBJ whole genome shotgun (WGS) entry which is preliminary data.</text>
</comment>
<accession>X1F8Y3</accession>
<name>X1F8Y3_9ZZZZ</name>
<feature type="non-terminal residue" evidence="1">
    <location>
        <position position="1"/>
    </location>
</feature>
<evidence type="ECO:0000313" key="1">
    <source>
        <dbReference type="EMBL" id="GAH42081.1"/>
    </source>
</evidence>
<dbReference type="EMBL" id="BARU01015271">
    <property type="protein sequence ID" value="GAH42081.1"/>
    <property type="molecule type" value="Genomic_DNA"/>
</dbReference>
<sequence>APGIIASAVFSGHKFAREFDEPDPEDVPFKRERNVLGL</sequence>
<proteinExistence type="predicted"/>
<reference evidence="1" key="1">
    <citation type="journal article" date="2014" name="Front. Microbiol.">
        <title>High frequency of phylogenetically diverse reductive dehalogenase-homologous genes in deep subseafloor sedimentary metagenomes.</title>
        <authorList>
            <person name="Kawai M."/>
            <person name="Futagami T."/>
            <person name="Toyoda A."/>
            <person name="Takaki Y."/>
            <person name="Nishi S."/>
            <person name="Hori S."/>
            <person name="Arai W."/>
            <person name="Tsubouchi T."/>
            <person name="Morono Y."/>
            <person name="Uchiyama I."/>
            <person name="Ito T."/>
            <person name="Fujiyama A."/>
            <person name="Inagaki F."/>
            <person name="Takami H."/>
        </authorList>
    </citation>
    <scope>NUCLEOTIDE SEQUENCE</scope>
    <source>
        <strain evidence="1">Expedition CK06-06</strain>
    </source>
</reference>